<evidence type="ECO:0000259" key="2">
    <source>
        <dbReference type="Pfam" id="PF00656"/>
    </source>
</evidence>
<sequence length="928" mass="103751">MAQARFASLAIGIDEYPEGFYQGDELPLKCASADARRVHAWVSDTFPREQSRHFAFFNAQATHLTIKSSLETLATLQNLDFVLIYLAGHGRRTANGANFCAYDHPQVGQGVDAQFIDDALRRMQAKNVLIFVDCCHAEAVFWGSEFFSRLEGSRCRLFVASCQADQLAYEDDLLKSATDASGSSLLALALFEKIDEAARLRSEHVSLDEALFPYLKRRVPALAFNLKGRAPQEPVSGGLSRDNIYLPIAPSTRPPPGTFTALLARWRSVVTTICVIAAFSIVTIYAATWHLEFSSKGYLALFAGPSWLPSLPGDLLLRSELPFTVADITEEPSLRAAALSRKIEGVWWQTDRFGQRRWLQVIEGALRPGIRAYTRALNGMPQEAAPDLNLINPESFDFKRRGAGVSGYSSMLFGPRPMDIDHLIAIGASAVLDHPTDIDGLIRPVVQHKDLATFNSNACATRISYEYLEWDKGDFWQSLSLSAARADAPEFFDFLIFQARVLDLILRAEPPRPESPESDPLDYIVFSAAKLRHLIRSYALGRRLRNETALAKGDADKVSELKTSGCGTMADILLAWLEEEKADPELPARILTDLTTPPVKYGKRSDTVVKLLLEAFEEICHREAIKDTSKGWSLLSQVPQSVSAKDRLRMAVRLAADRGFPGELEDALFQTVERWPNRIAADKVPPMWAQLFSEALSRPDRALQTLSVGVAKMSSESKQRFLRLDEPIERIAKTNGMESIAPGLDAYAEGLSWLGPLRKDISDYIFHGETTEGRDQIKSLVDLKLGMLARMASRGYQDPRMKEELFDLPNPIPGINLSDWRGFLAPRAYVDWMLAARAEIRYRQDPPTPEGLLRLVSSLRGDARRRRSEVLIVQEYLRDRPVAEKKRWVTELSALAATEIEPELRADIASLAVRVFASIELEDLNEKR</sequence>
<keyword evidence="1" id="KW-0472">Membrane</keyword>
<keyword evidence="1" id="KW-0812">Transmembrane</keyword>
<evidence type="ECO:0000256" key="1">
    <source>
        <dbReference type="SAM" id="Phobius"/>
    </source>
</evidence>
<dbReference type="GO" id="GO:0004197">
    <property type="term" value="F:cysteine-type endopeptidase activity"/>
    <property type="evidence" value="ECO:0007669"/>
    <property type="project" value="InterPro"/>
</dbReference>
<keyword evidence="1" id="KW-1133">Transmembrane helix</keyword>
<dbReference type="Proteomes" id="UP000193335">
    <property type="component" value="Unassembled WGS sequence"/>
</dbReference>
<feature type="transmembrane region" description="Helical" evidence="1">
    <location>
        <begin position="269"/>
        <end position="291"/>
    </location>
</feature>
<dbReference type="Pfam" id="PF00656">
    <property type="entry name" value="Peptidase_C14"/>
    <property type="match status" value="1"/>
</dbReference>
<organism evidence="3 4">
    <name type="scientific">Bradyrhizobium japonicum</name>
    <dbReference type="NCBI Taxonomy" id="375"/>
    <lineage>
        <taxon>Bacteria</taxon>
        <taxon>Pseudomonadati</taxon>
        <taxon>Pseudomonadota</taxon>
        <taxon>Alphaproteobacteria</taxon>
        <taxon>Hyphomicrobiales</taxon>
        <taxon>Nitrobacteraceae</taxon>
        <taxon>Bradyrhizobium</taxon>
    </lineage>
</organism>
<evidence type="ECO:0000313" key="3">
    <source>
        <dbReference type="EMBL" id="OSJ36686.1"/>
    </source>
</evidence>
<proteinExistence type="predicted"/>
<dbReference type="AlphaFoldDB" id="A0A1Y2JX11"/>
<dbReference type="GO" id="GO:0006508">
    <property type="term" value="P:proteolysis"/>
    <property type="evidence" value="ECO:0007669"/>
    <property type="project" value="InterPro"/>
</dbReference>
<gene>
    <name evidence="3" type="ORF">BSZ19_03045</name>
</gene>
<feature type="domain" description="Peptidase C14 caspase" evidence="2">
    <location>
        <begin position="9"/>
        <end position="198"/>
    </location>
</feature>
<comment type="caution">
    <text evidence="3">The sequence shown here is derived from an EMBL/GenBank/DDBJ whole genome shotgun (WGS) entry which is preliminary data.</text>
</comment>
<reference evidence="3 4" key="1">
    <citation type="submission" date="2017-03" db="EMBL/GenBank/DDBJ databases">
        <title>Whole genome sequences of fourteen strains of Bradyrhizobium canariense and one strain of Bradyrhizobium japonicum isolated from Lupinus (Papilionoideae: Genisteae) species in Algeria.</title>
        <authorList>
            <person name="Crovadore J."/>
            <person name="Chekireb D."/>
            <person name="Brachmann A."/>
            <person name="Chablais R."/>
            <person name="Cochard B."/>
            <person name="Lefort F."/>
        </authorList>
    </citation>
    <scope>NUCLEOTIDE SEQUENCE [LARGE SCALE GENOMIC DNA]</scope>
    <source>
        <strain evidence="3 4">UBMA197</strain>
    </source>
</reference>
<dbReference type="InterPro" id="IPR011600">
    <property type="entry name" value="Pept_C14_caspase"/>
</dbReference>
<protein>
    <recommendedName>
        <fullName evidence="2">Peptidase C14 caspase domain-containing protein</fullName>
    </recommendedName>
</protein>
<name>A0A1Y2JX11_BRAJP</name>
<evidence type="ECO:0000313" key="4">
    <source>
        <dbReference type="Proteomes" id="UP000193335"/>
    </source>
</evidence>
<dbReference type="EMBL" id="NAFL01000181">
    <property type="protein sequence ID" value="OSJ36686.1"/>
    <property type="molecule type" value="Genomic_DNA"/>
</dbReference>
<dbReference type="RefSeq" id="WP_085398453.1">
    <property type="nucleotide sequence ID" value="NZ_NAFL01000181.1"/>
</dbReference>
<accession>A0A1Y2JX11</accession>
<dbReference type="Gene3D" id="3.40.50.1460">
    <property type="match status" value="1"/>
</dbReference>